<gene>
    <name evidence="1" type="ORF">DFSSTS7063_01130</name>
</gene>
<dbReference type="Proteomes" id="UP000358366">
    <property type="component" value="Unassembled WGS sequence"/>
</dbReference>
<dbReference type="AlphaFoldDB" id="A0A564T6D3"/>
<reference evidence="1 2" key="1">
    <citation type="submission" date="2019-07" db="EMBL/GenBank/DDBJ databases">
        <authorList>
            <person name="Hibberd C M."/>
            <person name="Gehrig L. J."/>
            <person name="Chang H.-W."/>
            <person name="Venkatesh S."/>
        </authorList>
    </citation>
    <scope>NUCLEOTIDE SEQUENCE [LARGE SCALE GENOMIC DNA]</scope>
    <source>
        <strain evidence="1">Dorea_formicigenerans_SSTS_Bg7063</strain>
    </source>
</reference>
<evidence type="ECO:0000313" key="1">
    <source>
        <dbReference type="EMBL" id="VUX02960.1"/>
    </source>
</evidence>
<proteinExistence type="predicted"/>
<sequence length="33" mass="3684">MLFNFKTGRDNGCLSFGVGICAKFGHNWTYVSL</sequence>
<name>A0A564T6D3_9FIRM</name>
<dbReference type="EMBL" id="CABHNI010000020">
    <property type="protein sequence ID" value="VUX02960.1"/>
    <property type="molecule type" value="Genomic_DNA"/>
</dbReference>
<accession>A0A564T6D3</accession>
<evidence type="ECO:0000313" key="2">
    <source>
        <dbReference type="Proteomes" id="UP000358366"/>
    </source>
</evidence>
<organism evidence="1 2">
    <name type="scientific">Dorea formicigenerans</name>
    <dbReference type="NCBI Taxonomy" id="39486"/>
    <lineage>
        <taxon>Bacteria</taxon>
        <taxon>Bacillati</taxon>
        <taxon>Bacillota</taxon>
        <taxon>Clostridia</taxon>
        <taxon>Lachnospirales</taxon>
        <taxon>Lachnospiraceae</taxon>
        <taxon>Dorea</taxon>
    </lineage>
</organism>
<protein>
    <submittedName>
        <fullName evidence="1">Uncharacterized protein</fullName>
    </submittedName>
</protein>